<protein>
    <submittedName>
        <fullName evidence="1">Uncharacterized protein</fullName>
    </submittedName>
</protein>
<proteinExistence type="predicted"/>
<dbReference type="Proteomes" id="UP000805704">
    <property type="component" value="Chromosome 20"/>
</dbReference>
<evidence type="ECO:0000313" key="1">
    <source>
        <dbReference type="EMBL" id="KAG8007029.1"/>
    </source>
</evidence>
<organism evidence="1 2">
    <name type="scientific">Nibea albiflora</name>
    <name type="common">Yellow drum</name>
    <name type="synonym">Corvina albiflora</name>
    <dbReference type="NCBI Taxonomy" id="240163"/>
    <lineage>
        <taxon>Eukaryota</taxon>
        <taxon>Metazoa</taxon>
        <taxon>Chordata</taxon>
        <taxon>Craniata</taxon>
        <taxon>Vertebrata</taxon>
        <taxon>Euteleostomi</taxon>
        <taxon>Actinopterygii</taxon>
        <taxon>Neopterygii</taxon>
        <taxon>Teleostei</taxon>
        <taxon>Neoteleostei</taxon>
        <taxon>Acanthomorphata</taxon>
        <taxon>Eupercaria</taxon>
        <taxon>Sciaenidae</taxon>
        <taxon>Nibea</taxon>
    </lineage>
</organism>
<reference evidence="1" key="1">
    <citation type="submission" date="2020-04" db="EMBL/GenBank/DDBJ databases">
        <title>A chromosome-scale assembly and high-density genetic map of the yellow drum (Nibea albiflora) genome.</title>
        <authorList>
            <person name="Xu D."/>
            <person name="Zhang W."/>
            <person name="Chen R."/>
            <person name="Tan P."/>
            <person name="Wang L."/>
            <person name="Song H."/>
            <person name="Tian L."/>
            <person name="Zhu Q."/>
            <person name="Wang B."/>
        </authorList>
    </citation>
    <scope>NUCLEOTIDE SEQUENCE</scope>
    <source>
        <strain evidence="1">ZJHYS-2018</strain>
    </source>
</reference>
<accession>A0ACB7EYF4</accession>
<keyword evidence="2" id="KW-1185">Reference proteome</keyword>
<dbReference type="EMBL" id="CM024808">
    <property type="protein sequence ID" value="KAG8007029.1"/>
    <property type="molecule type" value="Genomic_DNA"/>
</dbReference>
<comment type="caution">
    <text evidence="1">The sequence shown here is derived from an EMBL/GenBank/DDBJ whole genome shotgun (WGS) entry which is preliminary data.</text>
</comment>
<gene>
    <name evidence="1" type="ORF">GBF38_023149</name>
</gene>
<sequence length="106" mass="11547">MSGGVLSCGVALLLALTSVSAAPKLKSINGLKDIDFGSSVPEHSLVLLHWFANTVEIDDNNVIWLDFDPNCGDYGLHYYRNAEGLLDPLPPGCVVLHCWKSLRRPV</sequence>
<evidence type="ECO:0000313" key="2">
    <source>
        <dbReference type="Proteomes" id="UP000805704"/>
    </source>
</evidence>
<name>A0ACB7EYF4_NIBAL</name>